<gene>
    <name evidence="2" type="ORF">BMI91_16960</name>
</gene>
<organism evidence="2 3">
    <name type="scientific">Thioclava sediminum</name>
    <dbReference type="NCBI Taxonomy" id="1915319"/>
    <lineage>
        <taxon>Bacteria</taxon>
        <taxon>Pseudomonadati</taxon>
        <taxon>Pseudomonadota</taxon>
        <taxon>Alphaproteobacteria</taxon>
        <taxon>Rhodobacterales</taxon>
        <taxon>Paracoccaceae</taxon>
        <taxon>Thioclava</taxon>
    </lineage>
</organism>
<evidence type="ECO:0008006" key="4">
    <source>
        <dbReference type="Google" id="ProtNLM"/>
    </source>
</evidence>
<dbReference type="Proteomes" id="UP000190787">
    <property type="component" value="Unassembled WGS sequence"/>
</dbReference>
<comment type="caution">
    <text evidence="2">The sequence shown here is derived from an EMBL/GenBank/DDBJ whole genome shotgun (WGS) entry which is preliminary data.</text>
</comment>
<protein>
    <recommendedName>
        <fullName evidence="4">YiaAB two helix domain-containing protein</fullName>
    </recommendedName>
</protein>
<keyword evidence="1" id="KW-1133">Transmembrane helix</keyword>
<feature type="transmembrane region" description="Helical" evidence="1">
    <location>
        <begin position="22"/>
        <end position="40"/>
    </location>
</feature>
<proteinExistence type="predicted"/>
<dbReference type="RefSeq" id="WP_078605984.1">
    <property type="nucleotide sequence ID" value="NZ_MPZV01000004.1"/>
</dbReference>
<dbReference type="EMBL" id="MPZV01000004">
    <property type="protein sequence ID" value="OOY23133.1"/>
    <property type="molecule type" value="Genomic_DNA"/>
</dbReference>
<evidence type="ECO:0000256" key="1">
    <source>
        <dbReference type="SAM" id="Phobius"/>
    </source>
</evidence>
<accession>A0ABX3MUA8</accession>
<evidence type="ECO:0000313" key="3">
    <source>
        <dbReference type="Proteomes" id="UP000190787"/>
    </source>
</evidence>
<sequence length="106" mass="12112">MKDDDDFGLTDAIKKTERERDWLPLAILAASALFAWMSGYRDFSHVSAFEGFAGLALFAGLRGIYQNKVTILRLEKRREFMARKEREADWVLSQTASVSHVAEVDR</sequence>
<keyword evidence="1" id="KW-0812">Transmembrane</keyword>
<keyword evidence="3" id="KW-1185">Reference proteome</keyword>
<evidence type="ECO:0000313" key="2">
    <source>
        <dbReference type="EMBL" id="OOY23133.1"/>
    </source>
</evidence>
<feature type="transmembrane region" description="Helical" evidence="1">
    <location>
        <begin position="46"/>
        <end position="65"/>
    </location>
</feature>
<keyword evidence="1" id="KW-0472">Membrane</keyword>
<name>A0ABX3MUA8_9RHOB</name>
<reference evidence="2 3" key="1">
    <citation type="submission" date="2016-11" db="EMBL/GenBank/DDBJ databases">
        <title>A multilocus sequence analysis scheme for characterization of bacteria in the genus Thioclava.</title>
        <authorList>
            <person name="Liu Y."/>
            <person name="Shao Z."/>
        </authorList>
    </citation>
    <scope>NUCLEOTIDE SEQUENCE [LARGE SCALE GENOMIC DNA]</scope>
    <source>
        <strain evidence="2 3">TAW-CT134</strain>
    </source>
</reference>